<proteinExistence type="predicted"/>
<accession>A0A0F9K1X4</accession>
<evidence type="ECO:0000313" key="1">
    <source>
        <dbReference type="EMBL" id="KKM05198.1"/>
    </source>
</evidence>
<name>A0A0F9K1X4_9ZZZZ</name>
<gene>
    <name evidence="1" type="ORF">LCGC14_1756460</name>
</gene>
<organism evidence="1">
    <name type="scientific">marine sediment metagenome</name>
    <dbReference type="NCBI Taxonomy" id="412755"/>
    <lineage>
        <taxon>unclassified sequences</taxon>
        <taxon>metagenomes</taxon>
        <taxon>ecological metagenomes</taxon>
    </lineage>
</organism>
<sequence>MEEIKITYEIGDNLRRILSDLVGDMRQTSSLRGHTNTAGTIQKIFECLSVKNPLEVNKENTMFKDYLVKQK</sequence>
<protein>
    <submittedName>
        <fullName evidence="1">Uncharacterized protein</fullName>
    </submittedName>
</protein>
<reference evidence="1" key="1">
    <citation type="journal article" date="2015" name="Nature">
        <title>Complex archaea that bridge the gap between prokaryotes and eukaryotes.</title>
        <authorList>
            <person name="Spang A."/>
            <person name="Saw J.H."/>
            <person name="Jorgensen S.L."/>
            <person name="Zaremba-Niedzwiedzka K."/>
            <person name="Martijn J."/>
            <person name="Lind A.E."/>
            <person name="van Eijk R."/>
            <person name="Schleper C."/>
            <person name="Guy L."/>
            <person name="Ettema T.J."/>
        </authorList>
    </citation>
    <scope>NUCLEOTIDE SEQUENCE</scope>
</reference>
<comment type="caution">
    <text evidence="1">The sequence shown here is derived from an EMBL/GenBank/DDBJ whole genome shotgun (WGS) entry which is preliminary data.</text>
</comment>
<dbReference type="EMBL" id="LAZR01016274">
    <property type="protein sequence ID" value="KKM05198.1"/>
    <property type="molecule type" value="Genomic_DNA"/>
</dbReference>
<dbReference type="AlphaFoldDB" id="A0A0F9K1X4"/>